<evidence type="ECO:0000313" key="2">
    <source>
        <dbReference type="EMBL" id="PNR51449.1"/>
    </source>
</evidence>
<feature type="transmembrane region" description="Helical" evidence="1">
    <location>
        <begin position="36"/>
        <end position="54"/>
    </location>
</feature>
<name>A0A2K1KCH8_PHYPA</name>
<gene>
    <name evidence="2" type="ORF">PHYPA_010636</name>
</gene>
<dbReference type="InParanoid" id="A0A2K1KCH8"/>
<reference evidence="2 4" key="2">
    <citation type="journal article" date="2018" name="Plant J.">
        <title>The Physcomitrella patens chromosome-scale assembly reveals moss genome structure and evolution.</title>
        <authorList>
            <person name="Lang D."/>
            <person name="Ullrich K.K."/>
            <person name="Murat F."/>
            <person name="Fuchs J."/>
            <person name="Jenkins J."/>
            <person name="Haas F.B."/>
            <person name="Piednoel M."/>
            <person name="Gundlach H."/>
            <person name="Van Bel M."/>
            <person name="Meyberg R."/>
            <person name="Vives C."/>
            <person name="Morata J."/>
            <person name="Symeonidi A."/>
            <person name="Hiss M."/>
            <person name="Muchero W."/>
            <person name="Kamisugi Y."/>
            <person name="Saleh O."/>
            <person name="Blanc G."/>
            <person name="Decker E.L."/>
            <person name="van Gessel N."/>
            <person name="Grimwood J."/>
            <person name="Hayes R.D."/>
            <person name="Graham S.W."/>
            <person name="Gunter L.E."/>
            <person name="McDaniel S.F."/>
            <person name="Hoernstein S.N.W."/>
            <person name="Larsson A."/>
            <person name="Li F.W."/>
            <person name="Perroud P.F."/>
            <person name="Phillips J."/>
            <person name="Ranjan P."/>
            <person name="Rokshar D.S."/>
            <person name="Rothfels C.J."/>
            <person name="Schneider L."/>
            <person name="Shu S."/>
            <person name="Stevenson D.W."/>
            <person name="Thummler F."/>
            <person name="Tillich M."/>
            <person name="Villarreal Aguilar J.C."/>
            <person name="Widiez T."/>
            <person name="Wong G.K."/>
            <person name="Wymore A."/>
            <person name="Zhang Y."/>
            <person name="Zimmer A.D."/>
            <person name="Quatrano R.S."/>
            <person name="Mayer K.F.X."/>
            <person name="Goodstein D."/>
            <person name="Casacuberta J.M."/>
            <person name="Vandepoele K."/>
            <person name="Reski R."/>
            <person name="Cuming A.C."/>
            <person name="Tuskan G.A."/>
            <person name="Maumus F."/>
            <person name="Salse J."/>
            <person name="Schmutz J."/>
            <person name="Rensing S.A."/>
        </authorList>
    </citation>
    <scope>NUCLEOTIDE SEQUENCE [LARGE SCALE GENOMIC DNA]</scope>
    <source>
        <strain evidence="3 4">cv. Gransden 2004</strain>
    </source>
</reference>
<dbReference type="AlphaFoldDB" id="A0A2K1KCH8"/>
<organism evidence="2">
    <name type="scientific">Physcomitrium patens</name>
    <name type="common">Spreading-leaved earth moss</name>
    <name type="synonym">Physcomitrella patens</name>
    <dbReference type="NCBI Taxonomy" id="3218"/>
    <lineage>
        <taxon>Eukaryota</taxon>
        <taxon>Viridiplantae</taxon>
        <taxon>Streptophyta</taxon>
        <taxon>Embryophyta</taxon>
        <taxon>Bryophyta</taxon>
        <taxon>Bryophytina</taxon>
        <taxon>Bryopsida</taxon>
        <taxon>Funariidae</taxon>
        <taxon>Funariales</taxon>
        <taxon>Funariaceae</taxon>
        <taxon>Physcomitrium</taxon>
    </lineage>
</organism>
<protein>
    <submittedName>
        <fullName evidence="2 3">Uncharacterized protein</fullName>
    </submittedName>
</protein>
<proteinExistence type="predicted"/>
<dbReference type="EMBL" id="ABEU02000007">
    <property type="protein sequence ID" value="PNR51449.1"/>
    <property type="molecule type" value="Genomic_DNA"/>
</dbReference>
<evidence type="ECO:0000256" key="1">
    <source>
        <dbReference type="SAM" id="Phobius"/>
    </source>
</evidence>
<keyword evidence="1" id="KW-1133">Transmembrane helix</keyword>
<keyword evidence="1" id="KW-0812">Transmembrane</keyword>
<keyword evidence="4" id="KW-1185">Reference proteome</keyword>
<reference evidence="3" key="3">
    <citation type="submission" date="2020-12" db="UniProtKB">
        <authorList>
            <consortium name="EnsemblPlants"/>
        </authorList>
    </citation>
    <scope>IDENTIFICATION</scope>
</reference>
<accession>A0A2K1KCH8</accession>
<evidence type="ECO:0000313" key="4">
    <source>
        <dbReference type="Proteomes" id="UP000006727"/>
    </source>
</evidence>
<dbReference type="EnsemblPlants" id="Pp3c7_20796V3.1">
    <property type="protein sequence ID" value="Pp3c7_20796V3.1"/>
    <property type="gene ID" value="Pp3c7_20796"/>
</dbReference>
<dbReference type="Gramene" id="Pp3c7_20796V3.1">
    <property type="protein sequence ID" value="Pp3c7_20796V3.1"/>
    <property type="gene ID" value="Pp3c7_20796"/>
</dbReference>
<evidence type="ECO:0000313" key="3">
    <source>
        <dbReference type="EnsemblPlants" id="Pp3c7_20796V3.1"/>
    </source>
</evidence>
<reference evidence="2 4" key="1">
    <citation type="journal article" date="2008" name="Science">
        <title>The Physcomitrella genome reveals evolutionary insights into the conquest of land by plants.</title>
        <authorList>
            <person name="Rensing S."/>
            <person name="Lang D."/>
            <person name="Zimmer A."/>
            <person name="Terry A."/>
            <person name="Salamov A."/>
            <person name="Shapiro H."/>
            <person name="Nishiyama T."/>
            <person name="Perroud P.-F."/>
            <person name="Lindquist E."/>
            <person name="Kamisugi Y."/>
            <person name="Tanahashi T."/>
            <person name="Sakakibara K."/>
            <person name="Fujita T."/>
            <person name="Oishi K."/>
            <person name="Shin-I T."/>
            <person name="Kuroki Y."/>
            <person name="Toyoda A."/>
            <person name="Suzuki Y."/>
            <person name="Hashimoto A."/>
            <person name="Yamaguchi K."/>
            <person name="Sugano A."/>
            <person name="Kohara Y."/>
            <person name="Fujiyama A."/>
            <person name="Anterola A."/>
            <person name="Aoki S."/>
            <person name="Ashton N."/>
            <person name="Barbazuk W.B."/>
            <person name="Barker E."/>
            <person name="Bennetzen J."/>
            <person name="Bezanilla M."/>
            <person name="Blankenship R."/>
            <person name="Cho S.H."/>
            <person name="Dutcher S."/>
            <person name="Estelle M."/>
            <person name="Fawcett J.A."/>
            <person name="Gundlach H."/>
            <person name="Hanada K."/>
            <person name="Heyl A."/>
            <person name="Hicks K.A."/>
            <person name="Hugh J."/>
            <person name="Lohr M."/>
            <person name="Mayer K."/>
            <person name="Melkozernov A."/>
            <person name="Murata T."/>
            <person name="Nelson D."/>
            <person name="Pils B."/>
            <person name="Prigge M."/>
            <person name="Reiss B."/>
            <person name="Renner T."/>
            <person name="Rombauts S."/>
            <person name="Rushton P."/>
            <person name="Sanderfoot A."/>
            <person name="Schween G."/>
            <person name="Shiu S.-H."/>
            <person name="Stueber K."/>
            <person name="Theodoulou F.L."/>
            <person name="Tu H."/>
            <person name="Van de Peer Y."/>
            <person name="Verrier P.J."/>
            <person name="Waters E."/>
            <person name="Wood A."/>
            <person name="Yang L."/>
            <person name="Cove D."/>
            <person name="Cuming A."/>
            <person name="Hasebe M."/>
            <person name="Lucas S."/>
            <person name="Mishler D.B."/>
            <person name="Reski R."/>
            <person name="Grigoriev I."/>
            <person name="Quatrano R.S."/>
            <person name="Boore J.L."/>
        </authorList>
    </citation>
    <scope>NUCLEOTIDE SEQUENCE [LARGE SCALE GENOMIC DNA]</scope>
    <source>
        <strain evidence="3 4">cv. Gransden 2004</strain>
    </source>
</reference>
<keyword evidence="1" id="KW-0472">Membrane</keyword>
<sequence length="170" mass="19260">MEGTTTVPETLLVCSSPDSHWNPLRSFSGSPFHVEYRLFLVFIPFLFLFFEVSMKKWFTIDKLGNKNFKIINLALETFNDKYLSTMTANNNNEVPDCQPVSRAGVQPNSRLFEVLDPISHQVSNQTWYSAMSEPLSSISALAEPSHLLLSTRNFHSISEVLLDRPCNASL</sequence>
<dbReference type="Proteomes" id="UP000006727">
    <property type="component" value="Chromosome 7"/>
</dbReference>